<evidence type="ECO:0000256" key="4">
    <source>
        <dbReference type="ARBA" id="ARBA00012483"/>
    </source>
</evidence>
<keyword evidence="12" id="KW-1133">Transmembrane helix</keyword>
<dbReference type="Proteomes" id="UP000289738">
    <property type="component" value="Chromosome A08"/>
</dbReference>
<comment type="subcellular location">
    <subcellularLocation>
        <location evidence="2">Membrane</location>
        <topology evidence="2">Single-pass membrane protein</topology>
    </subcellularLocation>
</comment>
<keyword evidence="13" id="KW-0472">Membrane</keyword>
<accession>A0A445BSH0</accession>
<gene>
    <name evidence="17" type="ORF">Ahy_A08g038048</name>
</gene>
<keyword evidence="18" id="KW-1185">Reference proteome</keyword>
<feature type="chain" id="PRO_5019471098" description="RING-type E3 ubiquitin transferase" evidence="15">
    <location>
        <begin position="22"/>
        <end position="335"/>
    </location>
</feature>
<feature type="domain" description="Wall-associated receptor kinase galacturonan-binding" evidence="16">
    <location>
        <begin position="25"/>
        <end position="88"/>
    </location>
</feature>
<keyword evidence="8 15" id="KW-0732">Signal</keyword>
<sequence>MDFSLIGVLFMFCFNVELALASDTCQVLSCGNQEIRFPFRIKGRQPQNCGYPGFDLVCTDSNETLIELHDSLNFSVNKIDYRKQTIELSYPHNGCFPRLLHSLKLSASPFNFNMKADDYYGDYYFFNCSALERDYMEGYFIQCLSTSASSIYAIPSSSKIEYLPLSFCTKMFNVSSVPRIFVIEDAHLHLKWSEPDCGHCESKGNRCSWNRTKNEFSCLDNHKGPSTALVTTGSVLGSFFLILLTEKEEMRIHIEDEGDAKIAKQLATVGLWCIQWHAVDRPSMQTVVQMLEGDQDTLPIPPNPFASTGPSRKYSKIGVPARQIIQDLEVIQELD</sequence>
<evidence type="ECO:0000256" key="12">
    <source>
        <dbReference type="ARBA" id="ARBA00022989"/>
    </source>
</evidence>
<comment type="similarity">
    <text evidence="14">Belongs to the RING-type zinc finger family. ATL subfamily.</text>
</comment>
<dbReference type="PANTHER" id="PTHR46279">
    <property type="entry name" value="RING/U-BOX SUPERFAMILY PROTEIN"/>
    <property type="match status" value="1"/>
</dbReference>
<reference evidence="17 18" key="1">
    <citation type="submission" date="2019-01" db="EMBL/GenBank/DDBJ databases">
        <title>Sequencing of cultivated peanut Arachis hypogaea provides insights into genome evolution and oil improvement.</title>
        <authorList>
            <person name="Chen X."/>
        </authorList>
    </citation>
    <scope>NUCLEOTIDE SEQUENCE [LARGE SCALE GENOMIC DNA]</scope>
    <source>
        <strain evidence="18">cv. Fuhuasheng</strain>
        <tissue evidence="17">Leaves</tissue>
    </source>
</reference>
<evidence type="ECO:0000256" key="14">
    <source>
        <dbReference type="ARBA" id="ARBA00024209"/>
    </source>
</evidence>
<dbReference type="EC" id="2.3.2.27" evidence="4"/>
<evidence type="ECO:0000256" key="3">
    <source>
        <dbReference type="ARBA" id="ARBA00004906"/>
    </source>
</evidence>
<evidence type="ECO:0000256" key="7">
    <source>
        <dbReference type="ARBA" id="ARBA00022723"/>
    </source>
</evidence>
<feature type="signal peptide" evidence="15">
    <location>
        <begin position="1"/>
        <end position="21"/>
    </location>
</feature>
<dbReference type="GO" id="GO:0008270">
    <property type="term" value="F:zinc ion binding"/>
    <property type="evidence" value="ECO:0007669"/>
    <property type="project" value="UniProtKB-KW"/>
</dbReference>
<evidence type="ECO:0000256" key="8">
    <source>
        <dbReference type="ARBA" id="ARBA00022729"/>
    </source>
</evidence>
<dbReference type="GO" id="GO:0061630">
    <property type="term" value="F:ubiquitin protein ligase activity"/>
    <property type="evidence" value="ECO:0007669"/>
    <property type="project" value="UniProtKB-EC"/>
</dbReference>
<keyword evidence="11" id="KW-0862">Zinc</keyword>
<keyword evidence="6" id="KW-0812">Transmembrane</keyword>
<evidence type="ECO:0000313" key="18">
    <source>
        <dbReference type="Proteomes" id="UP000289738"/>
    </source>
</evidence>
<evidence type="ECO:0000259" key="16">
    <source>
        <dbReference type="Pfam" id="PF13947"/>
    </source>
</evidence>
<evidence type="ECO:0000256" key="9">
    <source>
        <dbReference type="ARBA" id="ARBA00022771"/>
    </source>
</evidence>
<name>A0A445BSH0_ARAHY</name>
<dbReference type="GO" id="GO:0030247">
    <property type="term" value="F:polysaccharide binding"/>
    <property type="evidence" value="ECO:0007669"/>
    <property type="project" value="InterPro"/>
</dbReference>
<keyword evidence="7" id="KW-0479">Metal-binding</keyword>
<evidence type="ECO:0000256" key="5">
    <source>
        <dbReference type="ARBA" id="ARBA00022679"/>
    </source>
</evidence>
<evidence type="ECO:0000256" key="15">
    <source>
        <dbReference type="SAM" id="SignalP"/>
    </source>
</evidence>
<evidence type="ECO:0000256" key="10">
    <source>
        <dbReference type="ARBA" id="ARBA00022786"/>
    </source>
</evidence>
<keyword evidence="9" id="KW-0863">Zinc-finger</keyword>
<comment type="catalytic activity">
    <reaction evidence="1">
        <text>S-ubiquitinyl-[E2 ubiquitin-conjugating enzyme]-L-cysteine + [acceptor protein]-L-lysine = [E2 ubiquitin-conjugating enzyme]-L-cysteine + N(6)-ubiquitinyl-[acceptor protein]-L-lysine.</text>
        <dbReference type="EC" id="2.3.2.27"/>
    </reaction>
</comment>
<evidence type="ECO:0000313" key="17">
    <source>
        <dbReference type="EMBL" id="RYR41644.1"/>
    </source>
</evidence>
<protein>
    <recommendedName>
        <fullName evidence="4">RING-type E3 ubiquitin transferase</fullName>
        <ecNumber evidence="4">2.3.2.27</ecNumber>
    </recommendedName>
</protein>
<keyword evidence="10" id="KW-0833">Ubl conjugation pathway</keyword>
<keyword evidence="5" id="KW-0808">Transferase</keyword>
<dbReference type="GO" id="GO:0016020">
    <property type="term" value="C:membrane"/>
    <property type="evidence" value="ECO:0007669"/>
    <property type="project" value="UniProtKB-SubCell"/>
</dbReference>
<dbReference type="EMBL" id="SDMP01000008">
    <property type="protein sequence ID" value="RYR41644.1"/>
    <property type="molecule type" value="Genomic_DNA"/>
</dbReference>
<dbReference type="InterPro" id="IPR025287">
    <property type="entry name" value="WAK_GUB"/>
</dbReference>
<evidence type="ECO:0000256" key="13">
    <source>
        <dbReference type="ARBA" id="ARBA00023136"/>
    </source>
</evidence>
<comment type="caution">
    <text evidence="17">The sequence shown here is derived from an EMBL/GenBank/DDBJ whole genome shotgun (WGS) entry which is preliminary data.</text>
</comment>
<dbReference type="Pfam" id="PF13947">
    <property type="entry name" value="GUB_WAK_bind"/>
    <property type="match status" value="1"/>
</dbReference>
<proteinExistence type="inferred from homology"/>
<comment type="pathway">
    <text evidence="3">Protein modification; protein ubiquitination.</text>
</comment>
<dbReference type="InterPro" id="IPR046948">
    <property type="entry name" value="ATL20-22-like"/>
</dbReference>
<evidence type="ECO:0000256" key="1">
    <source>
        <dbReference type="ARBA" id="ARBA00000900"/>
    </source>
</evidence>
<evidence type="ECO:0000256" key="11">
    <source>
        <dbReference type="ARBA" id="ARBA00022833"/>
    </source>
</evidence>
<dbReference type="STRING" id="3818.A0A445BSH0"/>
<organism evidence="17 18">
    <name type="scientific">Arachis hypogaea</name>
    <name type="common">Peanut</name>
    <dbReference type="NCBI Taxonomy" id="3818"/>
    <lineage>
        <taxon>Eukaryota</taxon>
        <taxon>Viridiplantae</taxon>
        <taxon>Streptophyta</taxon>
        <taxon>Embryophyta</taxon>
        <taxon>Tracheophyta</taxon>
        <taxon>Spermatophyta</taxon>
        <taxon>Magnoliopsida</taxon>
        <taxon>eudicotyledons</taxon>
        <taxon>Gunneridae</taxon>
        <taxon>Pentapetalae</taxon>
        <taxon>rosids</taxon>
        <taxon>fabids</taxon>
        <taxon>Fabales</taxon>
        <taxon>Fabaceae</taxon>
        <taxon>Papilionoideae</taxon>
        <taxon>50 kb inversion clade</taxon>
        <taxon>dalbergioids sensu lato</taxon>
        <taxon>Dalbergieae</taxon>
        <taxon>Pterocarpus clade</taxon>
        <taxon>Arachis</taxon>
    </lineage>
</organism>
<evidence type="ECO:0000256" key="2">
    <source>
        <dbReference type="ARBA" id="ARBA00004167"/>
    </source>
</evidence>
<evidence type="ECO:0000256" key="6">
    <source>
        <dbReference type="ARBA" id="ARBA00022692"/>
    </source>
</evidence>
<dbReference type="AlphaFoldDB" id="A0A445BSH0"/>
<dbReference type="PANTHER" id="PTHR46279:SF9">
    <property type="entry name" value="OS01G0116300 PROTEIN"/>
    <property type="match status" value="1"/>
</dbReference>